<gene>
    <name evidence="3" type="ORF">SAMN04487961_0691</name>
</gene>
<evidence type="ECO:0000259" key="2">
    <source>
        <dbReference type="Pfam" id="PF03372"/>
    </source>
</evidence>
<sequence length="607" mass="65847">MSWVSAAAGNRHSKRWPDSARLAGVKSPALFAATTLALILLTPLVSAATACGGAATPIARIQGEGDRSPFTGQTATVEGILTLDARGKGGFRGFYLQQADDQADDNPATSEALFVYTRRPQGSLGQRLRVTGEVKEFHGLTELVNVRELEICGRGTMPEAVSLELSGEVTYEALENMRVFIPSPLTVIDSYNLARYGELTLAPRDRVIATEYLSPGPLARKLNDANGQITLDDRQGNRDPRPVPWPPGGLGADNTLRAGDTLRGVRGVLDFRFGQWRIQPGSPPEFIATNPREPAPARPAGSVLRVMTLNLANLFNGNGRGGGFPTPRGATNESAYRQQQARLVSALTAPDPDILAVSELENDGYSDNSAAATLAKALGPDWRYIRTPEKDGNDAIRTALYYRQDRVIPVGEAHRLTSGPFRNTGRPPLAQAFRLRNSNDPVRVVVPHLKSKSCRGATGADRDQGDGQGCYAHRRTRAAEAIADWLADLPEQGAGAGTLITGDINSYTRETPLEAFRQRGYTSMVAQHHPCTPAHCSHYTYRYKGRKGSLDHALASDRLAPRVVNAFTWRINADEPRALGYQHDLAPDSSGPWRSSDHNPVIVDIRL</sequence>
<reference evidence="4" key="1">
    <citation type="submission" date="2016-10" db="EMBL/GenBank/DDBJ databases">
        <authorList>
            <person name="Varghese N."/>
            <person name="Submissions S."/>
        </authorList>
    </citation>
    <scope>NUCLEOTIDE SEQUENCE [LARGE SCALE GENOMIC DNA]</scope>
    <source>
        <strain evidence="4">CGMCC 1.6775</strain>
    </source>
</reference>
<evidence type="ECO:0000313" key="3">
    <source>
        <dbReference type="EMBL" id="SFM55875.1"/>
    </source>
</evidence>
<dbReference type="NCBIfam" id="NF033681">
    <property type="entry name" value="ExeM_NucH_DNase"/>
    <property type="match status" value="1"/>
</dbReference>
<feature type="compositionally biased region" description="Basic and acidic residues" evidence="1">
    <location>
        <begin position="231"/>
        <end position="241"/>
    </location>
</feature>
<evidence type="ECO:0000256" key="1">
    <source>
        <dbReference type="SAM" id="MobiDB-lite"/>
    </source>
</evidence>
<evidence type="ECO:0000313" key="4">
    <source>
        <dbReference type="Proteomes" id="UP000199339"/>
    </source>
</evidence>
<dbReference type="PANTHER" id="PTHR42834">
    <property type="entry name" value="ENDONUCLEASE/EXONUCLEASE/PHOSPHATASE FAMILY PROTEIN (AFU_ORTHOLOGUE AFUA_3G09210)"/>
    <property type="match status" value="1"/>
</dbReference>
<protein>
    <recommendedName>
        <fullName evidence="2">Endonuclease/exonuclease/phosphatase domain-containing protein</fullName>
    </recommendedName>
</protein>
<dbReference type="Gene3D" id="3.60.10.10">
    <property type="entry name" value="Endonuclease/exonuclease/phosphatase"/>
    <property type="match status" value="1"/>
</dbReference>
<dbReference type="CDD" id="cd04486">
    <property type="entry name" value="YhcR_OBF_like"/>
    <property type="match status" value="1"/>
</dbReference>
<dbReference type="AlphaFoldDB" id="A0A1I4RUF5"/>
<feature type="domain" description="Endonuclease/exonuclease/phosphatase" evidence="2">
    <location>
        <begin position="314"/>
        <end position="598"/>
    </location>
</feature>
<dbReference type="OrthoDB" id="9800417at2"/>
<accession>A0A1I4RUF5</accession>
<dbReference type="CDD" id="cd10283">
    <property type="entry name" value="MnuA_DNase1-like"/>
    <property type="match status" value="1"/>
</dbReference>
<dbReference type="InterPro" id="IPR036691">
    <property type="entry name" value="Endo/exonu/phosph_ase_sf"/>
</dbReference>
<dbReference type="Proteomes" id="UP000199339">
    <property type="component" value="Unassembled WGS sequence"/>
</dbReference>
<dbReference type="PANTHER" id="PTHR42834:SF1">
    <property type="entry name" value="ENDONUCLEASE_EXONUCLEASE_PHOSPHATASE FAMILY PROTEIN (AFU_ORTHOLOGUE AFUA_3G09210)"/>
    <property type="match status" value="1"/>
</dbReference>
<proteinExistence type="predicted"/>
<dbReference type="EMBL" id="FOUR01000001">
    <property type="protein sequence ID" value="SFM55875.1"/>
    <property type="molecule type" value="Genomic_DNA"/>
</dbReference>
<dbReference type="SUPFAM" id="SSF56219">
    <property type="entry name" value="DNase I-like"/>
    <property type="match status" value="1"/>
</dbReference>
<organism evidence="3 4">
    <name type="scientific">Marinobacter pelagius</name>
    <dbReference type="NCBI Taxonomy" id="379482"/>
    <lineage>
        <taxon>Bacteria</taxon>
        <taxon>Pseudomonadati</taxon>
        <taxon>Pseudomonadota</taxon>
        <taxon>Gammaproteobacteria</taxon>
        <taxon>Pseudomonadales</taxon>
        <taxon>Marinobacteraceae</taxon>
        <taxon>Marinobacter</taxon>
    </lineage>
</organism>
<name>A0A1I4RUF5_9GAMM</name>
<feature type="region of interest" description="Disordered" evidence="1">
    <location>
        <begin position="230"/>
        <end position="255"/>
    </location>
</feature>
<dbReference type="InterPro" id="IPR047971">
    <property type="entry name" value="ExeM-like"/>
</dbReference>
<dbReference type="InterPro" id="IPR005135">
    <property type="entry name" value="Endo/exonuclease/phosphatase"/>
</dbReference>
<dbReference type="Pfam" id="PF03372">
    <property type="entry name" value="Exo_endo_phos"/>
    <property type="match status" value="1"/>
</dbReference>
<keyword evidence="4" id="KW-1185">Reference proteome</keyword>
<dbReference type="GO" id="GO:0003824">
    <property type="term" value="F:catalytic activity"/>
    <property type="evidence" value="ECO:0007669"/>
    <property type="project" value="InterPro"/>
</dbReference>